<keyword evidence="3" id="KW-0472">Membrane</keyword>
<keyword evidence="5" id="KW-0072">Autophagy</keyword>
<dbReference type="PANTHER" id="PTHR10969">
    <property type="entry name" value="MICROTUBULE-ASSOCIATED PROTEINS 1A/1B LIGHT CHAIN 3-RELATED"/>
    <property type="match status" value="1"/>
</dbReference>
<evidence type="ECO:0000256" key="1">
    <source>
        <dbReference type="ARBA" id="ARBA00004370"/>
    </source>
</evidence>
<dbReference type="RefSeq" id="XP_065652678.1">
    <property type="nucleotide sequence ID" value="XM_065796606.1"/>
</dbReference>
<evidence type="ECO:0000256" key="3">
    <source>
        <dbReference type="ARBA" id="ARBA00023136"/>
    </source>
</evidence>
<keyword evidence="4" id="KW-0449">Lipoprotein</keyword>
<evidence type="ECO:0000256" key="5">
    <source>
        <dbReference type="RuleBase" id="RU004384"/>
    </source>
</evidence>
<evidence type="ECO:0000256" key="4">
    <source>
        <dbReference type="ARBA" id="ARBA00023288"/>
    </source>
</evidence>
<evidence type="ECO:0000313" key="6">
    <source>
        <dbReference type="Proteomes" id="UP001652625"/>
    </source>
</evidence>
<dbReference type="InterPro" id="IPR029071">
    <property type="entry name" value="Ubiquitin-like_domsf"/>
</dbReference>
<dbReference type="CDD" id="cd16129">
    <property type="entry name" value="Ubl_ATG8_MAP1LC3"/>
    <property type="match status" value="1"/>
</dbReference>
<evidence type="ECO:0000313" key="7">
    <source>
        <dbReference type="RefSeq" id="XP_065652678.1"/>
    </source>
</evidence>
<organism evidence="6 7">
    <name type="scientific">Hydra vulgaris</name>
    <name type="common">Hydra</name>
    <name type="synonym">Hydra attenuata</name>
    <dbReference type="NCBI Taxonomy" id="6087"/>
    <lineage>
        <taxon>Eukaryota</taxon>
        <taxon>Metazoa</taxon>
        <taxon>Cnidaria</taxon>
        <taxon>Hydrozoa</taxon>
        <taxon>Hydroidolina</taxon>
        <taxon>Anthoathecata</taxon>
        <taxon>Aplanulata</taxon>
        <taxon>Hydridae</taxon>
        <taxon>Hydra</taxon>
    </lineage>
</organism>
<accession>A0ABM4BU33</accession>
<keyword evidence="6" id="KW-1185">Reference proteome</keyword>
<dbReference type="InterPro" id="IPR004241">
    <property type="entry name" value="Atg8-like"/>
</dbReference>
<proteinExistence type="inferred from homology"/>
<dbReference type="GeneID" id="136079940"/>
<protein>
    <submittedName>
        <fullName evidence="7">Microtubule-associated proteins 1A/1B light chain 3A-like isoform X1</fullName>
    </submittedName>
</protein>
<comment type="subcellular location">
    <subcellularLocation>
        <location evidence="1">Membrane</location>
    </subcellularLocation>
</comment>
<evidence type="ECO:0000256" key="2">
    <source>
        <dbReference type="ARBA" id="ARBA00007293"/>
    </source>
</evidence>
<name>A0ABM4BU33_HYDVU</name>
<dbReference type="Gene3D" id="3.10.20.90">
    <property type="entry name" value="Phosphatidylinositol 3-kinase Catalytic Subunit, Chain A, domain 1"/>
    <property type="match status" value="1"/>
</dbReference>
<dbReference type="Proteomes" id="UP001652625">
    <property type="component" value="Chromosome 05"/>
</dbReference>
<gene>
    <name evidence="7" type="primary">LOC136079940</name>
</gene>
<dbReference type="SUPFAM" id="SSF54236">
    <property type="entry name" value="Ubiquitin-like"/>
    <property type="match status" value="1"/>
</dbReference>
<sequence>MAQKYLYEKPFKDRRCFNQRKRESESISAKYPDKVPVIIYLIIERYKSEKALPVLEKMKYLVPSDMTVGMLSNVIRKRLQLNSSQSLFLLINSRNICSNSLTLLDVYREEKDEDGFLYIVYASQEVFGSYINF</sequence>
<reference evidence="7" key="1">
    <citation type="submission" date="2025-08" db="UniProtKB">
        <authorList>
            <consortium name="RefSeq"/>
        </authorList>
    </citation>
    <scope>IDENTIFICATION</scope>
</reference>
<comment type="similarity">
    <text evidence="2 5">Belongs to the ATG8 family.</text>
</comment>
<dbReference type="Pfam" id="PF02991">
    <property type="entry name" value="ATG8"/>
    <property type="match status" value="1"/>
</dbReference>